<gene>
    <name evidence="2" type="ORF">CMMCAS07_11065</name>
</gene>
<comment type="caution">
    <text evidence="2">The sequence shown here is derived from an EMBL/GenBank/DDBJ whole genome shotgun (WGS) entry which is preliminary data.</text>
</comment>
<organism evidence="2 3">
    <name type="scientific">Clavibacter michiganensis subsp. michiganensis</name>
    <dbReference type="NCBI Taxonomy" id="33013"/>
    <lineage>
        <taxon>Bacteria</taxon>
        <taxon>Bacillati</taxon>
        <taxon>Actinomycetota</taxon>
        <taxon>Actinomycetes</taxon>
        <taxon>Micrococcales</taxon>
        <taxon>Microbacteriaceae</taxon>
        <taxon>Clavibacter</taxon>
    </lineage>
</organism>
<dbReference type="EMBL" id="MDHH01000002">
    <property type="protein sequence ID" value="OUE02549.1"/>
    <property type="molecule type" value="Genomic_DNA"/>
</dbReference>
<evidence type="ECO:0000256" key="1">
    <source>
        <dbReference type="SAM" id="MobiDB-lite"/>
    </source>
</evidence>
<keyword evidence="3" id="KW-1185">Reference proteome</keyword>
<accession>A0A251XHQ4</accession>
<protein>
    <submittedName>
        <fullName evidence="2">Uncharacterized protein</fullName>
    </submittedName>
</protein>
<sequence>MTVWPRTSWPFLKRVTPSPTAATHPAKSLPCPLGKAVGTSSGKRPCRMYASMWLMPAANTSTSTSPGPGEGRGMSTTSRTSTPPKDPNCTCWLVDRDEGLMGVILPLRPRRARARSRS</sequence>
<evidence type="ECO:0000313" key="3">
    <source>
        <dbReference type="Proteomes" id="UP000195062"/>
    </source>
</evidence>
<name>A0A251XHQ4_CLAMM</name>
<dbReference type="AlphaFoldDB" id="A0A251XHQ4"/>
<reference evidence="2 3" key="1">
    <citation type="submission" date="2016-08" db="EMBL/GenBank/DDBJ databases">
        <title>Genome sequence of Clavibacter michiganensis subsp. michiganensis strain CASJ007.</title>
        <authorList>
            <person name="Thapa S.P."/>
            <person name="Coaker G."/>
        </authorList>
    </citation>
    <scope>NUCLEOTIDE SEQUENCE [LARGE SCALE GENOMIC DNA]</scope>
    <source>
        <strain evidence="2">CASJ007</strain>
    </source>
</reference>
<evidence type="ECO:0000313" key="2">
    <source>
        <dbReference type="EMBL" id="OUE02549.1"/>
    </source>
</evidence>
<proteinExistence type="predicted"/>
<feature type="region of interest" description="Disordered" evidence="1">
    <location>
        <begin position="58"/>
        <end position="89"/>
    </location>
</feature>
<dbReference type="Proteomes" id="UP000195062">
    <property type="component" value="Unassembled WGS sequence"/>
</dbReference>